<evidence type="ECO:0000256" key="5">
    <source>
        <dbReference type="ARBA" id="ARBA00022692"/>
    </source>
</evidence>
<dbReference type="AlphaFoldDB" id="F7XUR5"/>
<gene>
    <name evidence="15" type="ordered locus">midi_00090</name>
</gene>
<dbReference type="GO" id="GO:0006814">
    <property type="term" value="P:sodium ion transport"/>
    <property type="evidence" value="ECO:0007669"/>
    <property type="project" value="UniProtKB-KW"/>
</dbReference>
<feature type="transmembrane region" description="Helical" evidence="14">
    <location>
        <begin position="149"/>
        <end position="171"/>
    </location>
</feature>
<keyword evidence="4" id="KW-1003">Cell membrane</keyword>
<reference evidence="15 16" key="1">
    <citation type="journal article" date="2011" name="Mol. Biol. Evol.">
        <title>Phylogenomic evidence for the presence of a flagellum and cbb3 oxidase in the free-living mitochondrial ancestor.</title>
        <authorList>
            <person name="Sassera D."/>
            <person name="Lo N."/>
            <person name="Epis S."/>
            <person name="D'Auria G."/>
            <person name="Montagna M."/>
            <person name="Comandatore F."/>
            <person name="Horner D."/>
            <person name="Pereto J."/>
            <person name="Luciano A.M."/>
            <person name="Franciosi F."/>
            <person name="Ferri E."/>
            <person name="Crotti E."/>
            <person name="Bazzocchi C."/>
            <person name="Daffonchio D."/>
            <person name="Sacchi L."/>
            <person name="Moya A."/>
            <person name="Latorre A."/>
            <person name="Bandi C."/>
        </authorList>
    </citation>
    <scope>NUCLEOTIDE SEQUENCE [LARGE SCALE GENOMIC DNA]</scope>
    <source>
        <strain evidence="15 16">IricVA</strain>
    </source>
</reference>
<dbReference type="CDD" id="cd10322">
    <property type="entry name" value="SLC5sbd"/>
    <property type="match status" value="1"/>
</dbReference>
<dbReference type="Proteomes" id="UP000006639">
    <property type="component" value="Chromosome"/>
</dbReference>
<dbReference type="OrthoDB" id="5464450at2"/>
<feature type="transmembrane region" description="Helical" evidence="14">
    <location>
        <begin position="302"/>
        <end position="327"/>
    </location>
</feature>
<keyword evidence="11" id="KW-0739">Sodium transport</keyword>
<dbReference type="Pfam" id="PF00474">
    <property type="entry name" value="SSF"/>
    <property type="match status" value="1"/>
</dbReference>
<evidence type="ECO:0000256" key="13">
    <source>
        <dbReference type="RuleBase" id="RU362091"/>
    </source>
</evidence>
<feature type="transmembrane region" description="Helical" evidence="14">
    <location>
        <begin position="233"/>
        <end position="257"/>
    </location>
</feature>
<evidence type="ECO:0000256" key="11">
    <source>
        <dbReference type="ARBA" id="ARBA00023201"/>
    </source>
</evidence>
<evidence type="ECO:0000256" key="3">
    <source>
        <dbReference type="ARBA" id="ARBA00022448"/>
    </source>
</evidence>
<evidence type="ECO:0000256" key="8">
    <source>
        <dbReference type="ARBA" id="ARBA00023053"/>
    </source>
</evidence>
<dbReference type="InterPro" id="IPR038377">
    <property type="entry name" value="Na/Glc_symporter_sf"/>
</dbReference>
<evidence type="ECO:0000256" key="9">
    <source>
        <dbReference type="ARBA" id="ARBA00023065"/>
    </source>
</evidence>
<feature type="transmembrane region" description="Helical" evidence="14">
    <location>
        <begin position="6"/>
        <end position="25"/>
    </location>
</feature>
<feature type="transmembrane region" description="Helical" evidence="14">
    <location>
        <begin position="183"/>
        <end position="203"/>
    </location>
</feature>
<dbReference type="KEGG" id="mmn:midi_00090"/>
<proteinExistence type="inferred from homology"/>
<comment type="similarity">
    <text evidence="2 13">Belongs to the sodium:solute symporter (SSF) (TC 2.A.21) family.</text>
</comment>
<keyword evidence="5 14" id="KW-0812">Transmembrane</keyword>
<evidence type="ECO:0000256" key="12">
    <source>
        <dbReference type="ARBA" id="ARBA00033708"/>
    </source>
</evidence>
<keyword evidence="7 14" id="KW-1133">Transmembrane helix</keyword>
<keyword evidence="16" id="KW-1185">Reference proteome</keyword>
<accession>F7XUR5</accession>
<comment type="subcellular location">
    <subcellularLocation>
        <location evidence="1">Cell membrane</location>
        <topology evidence="1">Multi-pass membrane protein</topology>
    </subcellularLocation>
</comment>
<evidence type="ECO:0000256" key="1">
    <source>
        <dbReference type="ARBA" id="ARBA00004651"/>
    </source>
</evidence>
<evidence type="ECO:0000256" key="10">
    <source>
        <dbReference type="ARBA" id="ARBA00023136"/>
    </source>
</evidence>
<feature type="transmembrane region" description="Helical" evidence="14">
    <location>
        <begin position="269"/>
        <end position="290"/>
    </location>
</feature>
<keyword evidence="6" id="KW-0769">Symport</keyword>
<sequence>MHNIHIIDIAIIILYFVVCIAVGLYKYKSVTTLKEYTLGGRNFPNLVIVTTLFSTEIGSASTMGLAEKIYTLGVFFLVPILVMPIAIWSITALVYGKNIDQFTGCISVSDIMNKLYGKVGRWVTNIAAVPMSIMVVTMQSTALGYLCHYFFSIPVSSSVILSTLILALYSAFGGIRAVAYTDVFQFCVLMLAIPSACFIVYGMESGGGIMHWHRVWDQLPQDMLEFNIDRNNIALFLSLILFSCIPQTEGTFIQRFLLTRNSKQLMQCIKAVIPLNIFFIISVCLIGFLVKAKAPDIDPNTAFVYFIANYLIIGIKGLVIAGLLAVIMSTADSWLNTTSVLITHDIIRKLISLNDRQSLAVARCSTFTMAVLAIILSIYEIGILELEWIGGNFWMPIIVIPLSAGFLKFRTNSKSFVASVVLAITFTCVSGYIVGDFATISLICGMIGSAVGLFGMHHWQKGQGMDPAAKHKAQAAIEEKEQSKIGYANSAEQIEEWYQESSDRNKKIESLVNDLSKSRLH</sequence>
<keyword evidence="10 14" id="KW-0472">Membrane</keyword>
<dbReference type="PANTHER" id="PTHR48086">
    <property type="entry name" value="SODIUM/PROLINE SYMPORTER-RELATED"/>
    <property type="match status" value="1"/>
</dbReference>
<feature type="transmembrane region" description="Helical" evidence="14">
    <location>
        <begin position="391"/>
        <end position="409"/>
    </location>
</feature>
<feature type="transmembrane region" description="Helical" evidence="14">
    <location>
        <begin position="72"/>
        <end position="95"/>
    </location>
</feature>
<feature type="transmembrane region" description="Helical" evidence="14">
    <location>
        <begin position="440"/>
        <end position="459"/>
    </location>
</feature>
<dbReference type="RefSeq" id="WP_013950630.1">
    <property type="nucleotide sequence ID" value="NC_015722.1"/>
</dbReference>
<name>F7XUR5_MIDMI</name>
<feature type="transmembrane region" description="Helical" evidence="14">
    <location>
        <begin position="122"/>
        <end position="143"/>
    </location>
</feature>
<protein>
    <submittedName>
        <fullName evidence="15">Na+/solute symporter</fullName>
    </submittedName>
</protein>
<dbReference type="PROSITE" id="PS50283">
    <property type="entry name" value="NA_SOLUT_SYMP_3"/>
    <property type="match status" value="1"/>
</dbReference>
<dbReference type="GO" id="GO:0005886">
    <property type="term" value="C:plasma membrane"/>
    <property type="evidence" value="ECO:0007669"/>
    <property type="project" value="UniProtKB-SubCell"/>
</dbReference>
<evidence type="ECO:0000256" key="4">
    <source>
        <dbReference type="ARBA" id="ARBA00022475"/>
    </source>
</evidence>
<keyword evidence="3" id="KW-0813">Transport</keyword>
<feature type="transmembrane region" description="Helical" evidence="14">
    <location>
        <begin position="416"/>
        <end position="434"/>
    </location>
</feature>
<feature type="transmembrane region" description="Helical" evidence="14">
    <location>
        <begin position="358"/>
        <end position="379"/>
    </location>
</feature>
<feature type="transmembrane region" description="Helical" evidence="14">
    <location>
        <begin position="46"/>
        <end position="66"/>
    </location>
</feature>
<keyword evidence="8" id="KW-0915">Sodium</keyword>
<dbReference type="EMBL" id="CP002130">
    <property type="protein sequence ID" value="AEI88414.1"/>
    <property type="molecule type" value="Genomic_DNA"/>
</dbReference>
<evidence type="ECO:0000256" key="6">
    <source>
        <dbReference type="ARBA" id="ARBA00022847"/>
    </source>
</evidence>
<dbReference type="GO" id="GO:0015293">
    <property type="term" value="F:symporter activity"/>
    <property type="evidence" value="ECO:0007669"/>
    <property type="project" value="UniProtKB-KW"/>
</dbReference>
<dbReference type="InterPro" id="IPR001734">
    <property type="entry name" value="Na/solute_symporter"/>
</dbReference>
<dbReference type="STRING" id="696127.midi_00090"/>
<organism evidence="15 16">
    <name type="scientific">Midichloria mitochondrii (strain IricVA)</name>
    <dbReference type="NCBI Taxonomy" id="696127"/>
    <lineage>
        <taxon>Bacteria</taxon>
        <taxon>Pseudomonadati</taxon>
        <taxon>Pseudomonadota</taxon>
        <taxon>Alphaproteobacteria</taxon>
        <taxon>Rickettsiales</taxon>
        <taxon>Candidatus Midichloriaceae</taxon>
        <taxon>Candidatus Midichloria</taxon>
    </lineage>
</organism>
<evidence type="ECO:0000256" key="2">
    <source>
        <dbReference type="ARBA" id="ARBA00006434"/>
    </source>
</evidence>
<comment type="catalytic activity">
    <reaction evidence="12">
        <text>L-proline(in) + Na(+)(in) = L-proline(out) + Na(+)(out)</text>
        <dbReference type="Rhea" id="RHEA:28967"/>
        <dbReference type="ChEBI" id="CHEBI:29101"/>
        <dbReference type="ChEBI" id="CHEBI:60039"/>
    </reaction>
</comment>
<evidence type="ECO:0000313" key="16">
    <source>
        <dbReference type="Proteomes" id="UP000006639"/>
    </source>
</evidence>
<dbReference type="HOGENOM" id="CLU_018808_15_3_5"/>
<dbReference type="InterPro" id="IPR050277">
    <property type="entry name" value="Sodium:Solute_Symporter"/>
</dbReference>
<dbReference type="Gene3D" id="1.20.1730.10">
    <property type="entry name" value="Sodium/glucose cotransporter"/>
    <property type="match status" value="1"/>
</dbReference>
<evidence type="ECO:0000313" key="15">
    <source>
        <dbReference type="EMBL" id="AEI88414.1"/>
    </source>
</evidence>
<keyword evidence="9" id="KW-0406">Ion transport</keyword>
<dbReference type="PANTHER" id="PTHR48086:SF3">
    <property type="entry name" value="SODIUM_PROLINE SYMPORTER"/>
    <property type="match status" value="1"/>
</dbReference>
<evidence type="ECO:0000256" key="14">
    <source>
        <dbReference type="SAM" id="Phobius"/>
    </source>
</evidence>
<evidence type="ECO:0000256" key="7">
    <source>
        <dbReference type="ARBA" id="ARBA00022989"/>
    </source>
</evidence>